<dbReference type="Pfam" id="PF17132">
    <property type="entry name" value="Glyco_hydro_106"/>
    <property type="match status" value="1"/>
</dbReference>
<dbReference type="RefSeq" id="WP_378047993.1">
    <property type="nucleotide sequence ID" value="NZ_JBHMDN010000016.1"/>
</dbReference>
<reference evidence="2" key="1">
    <citation type="journal article" date="2019" name="Int. J. Syst. Evol. Microbiol.">
        <title>The Global Catalogue of Microorganisms (GCM) 10K type strain sequencing project: providing services to taxonomists for standard genome sequencing and annotation.</title>
        <authorList>
            <consortium name="The Broad Institute Genomics Platform"/>
            <consortium name="The Broad Institute Genome Sequencing Center for Infectious Disease"/>
            <person name="Wu L."/>
            <person name="Ma J."/>
        </authorList>
    </citation>
    <scope>NUCLEOTIDE SEQUENCE [LARGE SCALE GENOMIC DNA]</scope>
    <source>
        <strain evidence="2">KCTC 12907</strain>
    </source>
</reference>
<dbReference type="PANTHER" id="PTHR36848:SF2">
    <property type="entry name" value="SECRETED PROTEIN"/>
    <property type="match status" value="1"/>
</dbReference>
<dbReference type="GO" id="GO:0016787">
    <property type="term" value="F:hydrolase activity"/>
    <property type="evidence" value="ECO:0007669"/>
    <property type="project" value="UniProtKB-KW"/>
</dbReference>
<accession>A0ABW2F6Z5</accession>
<dbReference type="EMBL" id="JBHTAI010000002">
    <property type="protein sequence ID" value="MFC7147834.1"/>
    <property type="molecule type" value="Genomic_DNA"/>
</dbReference>
<comment type="caution">
    <text evidence="1">The sequence shown here is derived from an EMBL/GenBank/DDBJ whole genome shotgun (WGS) entry which is preliminary data.</text>
</comment>
<sequence length="1096" mass="123503">MSERKEMDWRGKFVEPTSEYRPAPLWVWNDEMEPESIRLQLQKMADKGYGGAFVHPRPGLITPYLSEEWFILWGIALEEAERLGLKLYIYDENSYPSGFAGGHVPSELPDCLANCVLFKEYKLEELDRLTRVPSAMLNRPGKPIRAFAMRRNAETWEIAEDVTLLPAAEWTSRGESFWVFELGTPETNNWLGGFAYTDLLRPEVTEHFLRTTHEQYRSRFGDRFGTSIPALFTDEPEISPGNLFQEGADFLPFSYWFASEFAKRNGYDLLDYLPFLFRDAVSANPERDAARVRYDFYATIHQLWTDNSVRPISEWCERNGIAYTGHYLEHNWPHPFHRSSPAVMSMYEYMHWPAIDMLLTHMFRDNAPAGDLMAETSHLAIGIREVHSAANQFDRPRVLCEAFGAGGWDASFEDFKRIGDWLYANGINFLNPHLTYSTIVGARKRDHPQSFDWRQPWWDELRGLNDYFSRLSFALSEGKTYNRILVLNPTTSSFLFTPGDLENNESYKLGIVQTRELAQRLIDAGWDYDWCDEYIMARHGSVSGEKIQVANRAYDVVIVPPGMLNAKSETVELLRGFMAGGGRVIAWNDGLSRKEGRSWQASELTGMQGWISVDGFAQTDSALRETLRPRSVWRSGIRERAGVTQLLREMDDGSTFYFIVNSFAQRVEDTLIVPGRYGEIWDPLTGSVTSLPEEGVAIPSAQSGSGSVEGVIPVARDGSDSAASLAGAEQGQLAIPVSLAGSGSLLIRVYPEKIANASADVDGMHASGDANVARTRLPAEPSVVTPEQPNIFPISYCDLTLGEKTYSGLYTTQANRFAFEYHGFSMNPWDNGVQFKRRLLDRESSFDERTGFAVQYRFRVAGGGIPEQLELMVERPELYDIRVNGIAVELRPGTCWLDHHMGQASIREAVREGENVIRLEAKPFSIFMEIEAVYLTGDFSVTDNEGEWVVGKPERGLAVGAWKEQGYPFYGSAFVYSKRVNVPAAAREIRVALPDWRGTIASVQVNGKDAGMIGLDHDNSLDITPYAQPGATAEVTVRVSGSFKNLMGPHFDPSKPRNTAWPGNWKRSPMYGPPPAREFDLIDYGLFADFVVEVLE</sequence>
<organism evidence="1 2">
    <name type="scientific">Cohnella cellulosilytica</name>
    <dbReference type="NCBI Taxonomy" id="986710"/>
    <lineage>
        <taxon>Bacteria</taxon>
        <taxon>Bacillati</taxon>
        <taxon>Bacillota</taxon>
        <taxon>Bacilli</taxon>
        <taxon>Bacillales</taxon>
        <taxon>Paenibacillaceae</taxon>
        <taxon>Cohnella</taxon>
    </lineage>
</organism>
<dbReference type="PANTHER" id="PTHR36848">
    <property type="entry name" value="DNA-BINDING PROTEIN (PUTATIVE SECRETED PROTEIN)-RELATED"/>
    <property type="match status" value="1"/>
</dbReference>
<protein>
    <submittedName>
        <fullName evidence="1">Glycosyl hydrolase</fullName>
    </submittedName>
</protein>
<evidence type="ECO:0000313" key="1">
    <source>
        <dbReference type="EMBL" id="MFC7147834.1"/>
    </source>
</evidence>
<keyword evidence="2" id="KW-1185">Reference proteome</keyword>
<proteinExistence type="predicted"/>
<evidence type="ECO:0000313" key="2">
    <source>
        <dbReference type="Proteomes" id="UP001596378"/>
    </source>
</evidence>
<dbReference type="Gene3D" id="2.60.120.260">
    <property type="entry name" value="Galactose-binding domain-like"/>
    <property type="match status" value="1"/>
</dbReference>
<dbReference type="Proteomes" id="UP001596378">
    <property type="component" value="Unassembled WGS sequence"/>
</dbReference>
<dbReference type="InterPro" id="IPR053161">
    <property type="entry name" value="Ulvan_degrading_GH"/>
</dbReference>
<gene>
    <name evidence="1" type="ORF">ACFQMJ_04730</name>
</gene>
<name>A0ABW2F6Z5_9BACL</name>
<keyword evidence="1" id="KW-0378">Hydrolase</keyword>